<dbReference type="SUPFAM" id="SSF48576">
    <property type="entry name" value="Terpenoid synthases"/>
    <property type="match status" value="1"/>
</dbReference>
<sequence>MAVKDGDIKFNTDSVISPHYKQLESSLYEWAQKCDFISNLELFKSRKYASCAARLFPFVKNFETLSLTSKLLTWMFYWYDYIDSCKSEKINIICCELIEALKRKEYVQAKENSSVQQAMFVSLIDLWMQAIKLTPPSWQQRFINSLKVQLTEDKEIDCEYIGFCFHENSDLKFSREMRFGINYCLILMEFAYNVFLSEEALNTEVMNLVVANFSSSIVGIHDLFHYQKEKRDGGLNNYISIYINKYSYSEKESFAEVIKMVNDGIYRHAMIMENIGSHTNDENIRKFVKLLSFYFRGLFDFYNESTRYVY</sequence>
<dbReference type="SMR" id="A0A443SNJ3"/>
<reference evidence="1 2" key="1">
    <citation type="journal article" date="2018" name="Gigascience">
        <title>Genomes of trombidid mites reveal novel predicted allergens and laterally-transferred genes associated with secondary metabolism.</title>
        <authorList>
            <person name="Dong X."/>
            <person name="Chaisiri K."/>
            <person name="Xia D."/>
            <person name="Armstrong S.D."/>
            <person name="Fang Y."/>
            <person name="Donnelly M.J."/>
            <person name="Kadowaki T."/>
            <person name="McGarry J.W."/>
            <person name="Darby A.C."/>
            <person name="Makepeace B.L."/>
        </authorList>
    </citation>
    <scope>NUCLEOTIDE SEQUENCE [LARGE SCALE GENOMIC DNA]</scope>
    <source>
        <strain evidence="1">UoL-UT</strain>
    </source>
</reference>
<organism evidence="1 2">
    <name type="scientific">Leptotrombidium deliense</name>
    <dbReference type="NCBI Taxonomy" id="299467"/>
    <lineage>
        <taxon>Eukaryota</taxon>
        <taxon>Metazoa</taxon>
        <taxon>Ecdysozoa</taxon>
        <taxon>Arthropoda</taxon>
        <taxon>Chelicerata</taxon>
        <taxon>Arachnida</taxon>
        <taxon>Acari</taxon>
        <taxon>Acariformes</taxon>
        <taxon>Trombidiformes</taxon>
        <taxon>Prostigmata</taxon>
        <taxon>Anystina</taxon>
        <taxon>Parasitengona</taxon>
        <taxon>Trombiculoidea</taxon>
        <taxon>Trombiculidae</taxon>
        <taxon>Leptotrombidium</taxon>
    </lineage>
</organism>
<dbReference type="Gene3D" id="1.10.600.10">
    <property type="entry name" value="Farnesyl Diphosphate Synthase"/>
    <property type="match status" value="1"/>
</dbReference>
<evidence type="ECO:0000313" key="2">
    <source>
        <dbReference type="Proteomes" id="UP000288716"/>
    </source>
</evidence>
<dbReference type="VEuPathDB" id="VectorBase:LDEU002956"/>
<accession>A0A443SNJ3</accession>
<comment type="caution">
    <text evidence="1">The sequence shown here is derived from an EMBL/GenBank/DDBJ whole genome shotgun (WGS) entry which is preliminary data.</text>
</comment>
<protein>
    <submittedName>
        <fullName evidence="1">Terpene synthase metal-binding domain-containing protein-like protein</fullName>
    </submittedName>
</protein>
<dbReference type="InterPro" id="IPR008949">
    <property type="entry name" value="Isoprenoid_synthase_dom_sf"/>
</dbReference>
<gene>
    <name evidence="1" type="ORF">B4U80_12747</name>
</gene>
<dbReference type="EMBL" id="NCKV01001078">
    <property type="protein sequence ID" value="RWS29084.1"/>
    <property type="molecule type" value="Genomic_DNA"/>
</dbReference>
<proteinExistence type="predicted"/>
<name>A0A443SNJ3_9ACAR</name>
<dbReference type="AlphaFoldDB" id="A0A443SNJ3"/>
<dbReference type="Pfam" id="PF19086">
    <property type="entry name" value="Terpene_syn_C_2"/>
    <property type="match status" value="1"/>
</dbReference>
<keyword evidence="2" id="KW-1185">Reference proteome</keyword>
<evidence type="ECO:0000313" key="1">
    <source>
        <dbReference type="EMBL" id="RWS29084.1"/>
    </source>
</evidence>
<dbReference type="Proteomes" id="UP000288716">
    <property type="component" value="Unassembled WGS sequence"/>
</dbReference>